<dbReference type="Proteomes" id="UP000807342">
    <property type="component" value="Unassembled WGS sequence"/>
</dbReference>
<dbReference type="AlphaFoldDB" id="A0A9P5XGK8"/>
<proteinExistence type="predicted"/>
<evidence type="ECO:0000313" key="1">
    <source>
        <dbReference type="EMBL" id="KAF9450583.1"/>
    </source>
</evidence>
<dbReference type="PANTHER" id="PTHR31366:SF2">
    <property type="entry name" value="UPF0739 PROTEIN C1ORF74"/>
    <property type="match status" value="1"/>
</dbReference>
<keyword evidence="2" id="KW-1185">Reference proteome</keyword>
<reference evidence="1" key="1">
    <citation type="submission" date="2020-11" db="EMBL/GenBank/DDBJ databases">
        <authorList>
            <consortium name="DOE Joint Genome Institute"/>
            <person name="Ahrendt S."/>
            <person name="Riley R."/>
            <person name="Andreopoulos W."/>
            <person name="Labutti K."/>
            <person name="Pangilinan J."/>
            <person name="Ruiz-Duenas F.J."/>
            <person name="Barrasa J.M."/>
            <person name="Sanchez-Garcia M."/>
            <person name="Camarero S."/>
            <person name="Miyauchi S."/>
            <person name="Serrano A."/>
            <person name="Linde D."/>
            <person name="Babiker R."/>
            <person name="Drula E."/>
            <person name="Ayuso-Fernandez I."/>
            <person name="Pacheco R."/>
            <person name="Padilla G."/>
            <person name="Ferreira P."/>
            <person name="Barriuso J."/>
            <person name="Kellner H."/>
            <person name="Castanera R."/>
            <person name="Alfaro M."/>
            <person name="Ramirez L."/>
            <person name="Pisabarro A.G."/>
            <person name="Kuo A."/>
            <person name="Tritt A."/>
            <person name="Lipzen A."/>
            <person name="He G."/>
            <person name="Yan M."/>
            <person name="Ng V."/>
            <person name="Cullen D."/>
            <person name="Martin F."/>
            <person name="Rosso M.-N."/>
            <person name="Henrissat B."/>
            <person name="Hibbett D."/>
            <person name="Martinez A.T."/>
            <person name="Grigoriev I.V."/>
        </authorList>
    </citation>
    <scope>NUCLEOTIDE SEQUENCE</scope>
    <source>
        <strain evidence="1">MF-IS2</strain>
    </source>
</reference>
<name>A0A9P5XGK8_9AGAR</name>
<sequence length="279" mass="30865">MLSRQPFASVLSHILGFKAFRRFSKASKETFTYEISLIALSIRTGYLVDVLHIPEHLAEQTYTLLLKELGTISECFRNVLHLHEPCTNQSFFIHKNKLLQKLEASLSPRSAGPYPVFIHLPEKGEPCVLDSIPLPVLEVFQFNLGPGSTSSSSTLRLPQDLPSTTSIPLAAFVLDYPVAYVPASASQTSFLSGVPLVIYRCYIQPRTPPPGDDNGRGRQHTLLQFSCPGSFADDPTGLMSLSRTISHLENTFQPLIAQSLPGCIFHVTCERVILDRVAL</sequence>
<organism evidence="1 2">
    <name type="scientific">Macrolepiota fuliginosa MF-IS2</name>
    <dbReference type="NCBI Taxonomy" id="1400762"/>
    <lineage>
        <taxon>Eukaryota</taxon>
        <taxon>Fungi</taxon>
        <taxon>Dikarya</taxon>
        <taxon>Basidiomycota</taxon>
        <taxon>Agaricomycotina</taxon>
        <taxon>Agaricomycetes</taxon>
        <taxon>Agaricomycetidae</taxon>
        <taxon>Agaricales</taxon>
        <taxon>Agaricineae</taxon>
        <taxon>Agaricaceae</taxon>
        <taxon>Macrolepiota</taxon>
    </lineage>
</organism>
<protein>
    <submittedName>
        <fullName evidence="1">Uncharacterized protein</fullName>
    </submittedName>
</protein>
<accession>A0A9P5XGK8</accession>
<dbReference type="OrthoDB" id="3267419at2759"/>
<evidence type="ECO:0000313" key="2">
    <source>
        <dbReference type="Proteomes" id="UP000807342"/>
    </source>
</evidence>
<comment type="caution">
    <text evidence="1">The sequence shown here is derived from an EMBL/GenBank/DDBJ whole genome shotgun (WGS) entry which is preliminary data.</text>
</comment>
<dbReference type="InterPro" id="IPR027850">
    <property type="entry name" value="DUF4504"/>
</dbReference>
<dbReference type="PANTHER" id="PTHR31366">
    <property type="entry name" value="UPF0739 PROTEIN C1ORF74"/>
    <property type="match status" value="1"/>
</dbReference>
<gene>
    <name evidence="1" type="ORF">P691DRAFT_458876</name>
</gene>
<dbReference type="EMBL" id="MU151102">
    <property type="protein sequence ID" value="KAF9450583.1"/>
    <property type="molecule type" value="Genomic_DNA"/>
</dbReference>